<organism evidence="3">
    <name type="scientific">Caldilineaceae bacterium SB0664_bin_27</name>
    <dbReference type="NCBI Taxonomy" id="2605260"/>
    <lineage>
        <taxon>Bacteria</taxon>
        <taxon>Bacillati</taxon>
        <taxon>Chloroflexota</taxon>
        <taxon>Caldilineae</taxon>
        <taxon>Caldilineales</taxon>
        <taxon>Caldilineaceae</taxon>
    </lineage>
</organism>
<dbReference type="InterPro" id="IPR020904">
    <property type="entry name" value="Sc_DH/Rdtase_CS"/>
</dbReference>
<sequence length="281" mass="30027">MAEKKNLFAAGFDKATLITGGSKGIGSGCARVFARAGARVVICDIDQETGRALAEELTATGPGECHFEPCDVRQPAQVERVIEQTLARFGRLDCLVNNAGQHPPHQPIDSFSIEDFKELLQLNLVSVFAACKYALPHLRKTRGSIVNLGSIVGAMGQWQATTYCASKGGVHGLTKALAIDEARHGVRVNAIMPGNILTQSRLDLEATMEYGEAFHDFVETWQWTGRSGTIEEAGNLCLFLASNAASFITSAEIPLTGGIELGQGPKVTVSEREVRPAADSG</sequence>
<dbReference type="AlphaFoldDB" id="A0A6B0YWG2"/>
<dbReference type="GO" id="GO:0004303">
    <property type="term" value="F:estradiol 17-beta-dehydrogenase [NAD(P)+] activity"/>
    <property type="evidence" value="ECO:0007669"/>
    <property type="project" value="TreeGrafter"/>
</dbReference>
<dbReference type="PANTHER" id="PTHR43658:SF8">
    <property type="entry name" value="17-BETA-HYDROXYSTEROID DEHYDROGENASE 14-RELATED"/>
    <property type="match status" value="1"/>
</dbReference>
<proteinExistence type="inferred from homology"/>
<dbReference type="EMBL" id="VXRG01000131">
    <property type="protein sequence ID" value="MXY94987.1"/>
    <property type="molecule type" value="Genomic_DNA"/>
</dbReference>
<dbReference type="FunFam" id="3.40.50.720:FF:000084">
    <property type="entry name" value="Short-chain dehydrogenase reductase"/>
    <property type="match status" value="1"/>
</dbReference>
<comment type="caution">
    <text evidence="3">The sequence shown here is derived from an EMBL/GenBank/DDBJ whole genome shotgun (WGS) entry which is preliminary data.</text>
</comment>
<dbReference type="PRINTS" id="PR00080">
    <property type="entry name" value="SDRFAMILY"/>
</dbReference>
<dbReference type="InterPro" id="IPR036291">
    <property type="entry name" value="NAD(P)-bd_dom_sf"/>
</dbReference>
<keyword evidence="2" id="KW-0560">Oxidoreductase</keyword>
<reference evidence="3" key="1">
    <citation type="submission" date="2019-09" db="EMBL/GenBank/DDBJ databases">
        <title>Characterisation of the sponge microbiome using genome-centric metagenomics.</title>
        <authorList>
            <person name="Engelberts J.P."/>
            <person name="Robbins S.J."/>
            <person name="De Goeij J.M."/>
            <person name="Aranda M."/>
            <person name="Bell S.C."/>
            <person name="Webster N.S."/>
        </authorList>
    </citation>
    <scope>NUCLEOTIDE SEQUENCE</scope>
    <source>
        <strain evidence="3">SB0664_bin_27</strain>
    </source>
</reference>
<dbReference type="Pfam" id="PF13561">
    <property type="entry name" value="adh_short_C2"/>
    <property type="match status" value="1"/>
</dbReference>
<protein>
    <submittedName>
        <fullName evidence="3">SDR family oxidoreductase</fullName>
    </submittedName>
</protein>
<name>A0A6B0YWG2_9CHLR</name>
<dbReference type="PRINTS" id="PR00081">
    <property type="entry name" value="GDHRDH"/>
</dbReference>
<evidence type="ECO:0000256" key="2">
    <source>
        <dbReference type="ARBA" id="ARBA00023002"/>
    </source>
</evidence>
<gene>
    <name evidence="3" type="ORF">F4Y42_16225</name>
</gene>
<comment type="similarity">
    <text evidence="1">Belongs to the short-chain dehydrogenases/reductases (SDR) family.</text>
</comment>
<evidence type="ECO:0000313" key="3">
    <source>
        <dbReference type="EMBL" id="MXY94987.1"/>
    </source>
</evidence>
<dbReference type="GO" id="GO:0006706">
    <property type="term" value="P:steroid catabolic process"/>
    <property type="evidence" value="ECO:0007669"/>
    <property type="project" value="TreeGrafter"/>
</dbReference>
<dbReference type="GO" id="GO:0005829">
    <property type="term" value="C:cytosol"/>
    <property type="evidence" value="ECO:0007669"/>
    <property type="project" value="TreeGrafter"/>
</dbReference>
<accession>A0A6B0YWG2</accession>
<evidence type="ECO:0000256" key="1">
    <source>
        <dbReference type="ARBA" id="ARBA00006484"/>
    </source>
</evidence>
<dbReference type="Gene3D" id="3.40.50.720">
    <property type="entry name" value="NAD(P)-binding Rossmann-like Domain"/>
    <property type="match status" value="1"/>
</dbReference>
<dbReference type="PANTHER" id="PTHR43658">
    <property type="entry name" value="SHORT-CHAIN DEHYDROGENASE/REDUCTASE"/>
    <property type="match status" value="1"/>
</dbReference>
<dbReference type="SUPFAM" id="SSF51735">
    <property type="entry name" value="NAD(P)-binding Rossmann-fold domains"/>
    <property type="match status" value="1"/>
</dbReference>
<dbReference type="PROSITE" id="PS00061">
    <property type="entry name" value="ADH_SHORT"/>
    <property type="match status" value="1"/>
</dbReference>
<dbReference type="InterPro" id="IPR002347">
    <property type="entry name" value="SDR_fam"/>
</dbReference>